<evidence type="ECO:0000313" key="2">
    <source>
        <dbReference type="Proteomes" id="UP000315471"/>
    </source>
</evidence>
<dbReference type="AlphaFoldDB" id="A0A5C6DS70"/>
<dbReference type="EMBL" id="SJPY01000006">
    <property type="protein sequence ID" value="TWU39024.1"/>
    <property type="molecule type" value="Genomic_DNA"/>
</dbReference>
<accession>A0A5C6DS70</accession>
<proteinExistence type="predicted"/>
<sequence>MDFSSRITNRILIHLFSSVPSCLCENPSRSLVLQGERFAGVRNNISNRFGECWTGDWEGLSLRHEGTEIKEGGLELTVDDSGDSGFHQFVTDVQ</sequence>
<dbReference type="Proteomes" id="UP000315471">
    <property type="component" value="Unassembled WGS sequence"/>
</dbReference>
<comment type="caution">
    <text evidence="1">The sequence shown here is derived from an EMBL/GenBank/DDBJ whole genome shotgun (WGS) entry which is preliminary data.</text>
</comment>
<evidence type="ECO:0000313" key="1">
    <source>
        <dbReference type="EMBL" id="TWU39024.1"/>
    </source>
</evidence>
<gene>
    <name evidence="1" type="ORF">Q31b_41050</name>
</gene>
<organism evidence="1 2">
    <name type="scientific">Novipirellula aureliae</name>
    <dbReference type="NCBI Taxonomy" id="2527966"/>
    <lineage>
        <taxon>Bacteria</taxon>
        <taxon>Pseudomonadati</taxon>
        <taxon>Planctomycetota</taxon>
        <taxon>Planctomycetia</taxon>
        <taxon>Pirellulales</taxon>
        <taxon>Pirellulaceae</taxon>
        <taxon>Novipirellula</taxon>
    </lineage>
</organism>
<name>A0A5C6DS70_9BACT</name>
<protein>
    <submittedName>
        <fullName evidence="1">Uncharacterized protein</fullName>
    </submittedName>
</protein>
<reference evidence="1 2" key="1">
    <citation type="submission" date="2019-02" db="EMBL/GenBank/DDBJ databases">
        <title>Deep-cultivation of Planctomycetes and their phenomic and genomic characterization uncovers novel biology.</title>
        <authorList>
            <person name="Wiegand S."/>
            <person name="Jogler M."/>
            <person name="Boedeker C."/>
            <person name="Pinto D."/>
            <person name="Vollmers J."/>
            <person name="Rivas-Marin E."/>
            <person name="Kohn T."/>
            <person name="Peeters S.H."/>
            <person name="Heuer A."/>
            <person name="Rast P."/>
            <person name="Oberbeckmann S."/>
            <person name="Bunk B."/>
            <person name="Jeske O."/>
            <person name="Meyerdierks A."/>
            <person name="Storesund J.E."/>
            <person name="Kallscheuer N."/>
            <person name="Luecker S."/>
            <person name="Lage O.M."/>
            <person name="Pohl T."/>
            <person name="Merkel B.J."/>
            <person name="Hornburger P."/>
            <person name="Mueller R.-W."/>
            <person name="Bruemmer F."/>
            <person name="Labrenz M."/>
            <person name="Spormann A.M."/>
            <person name="Op Den Camp H."/>
            <person name="Overmann J."/>
            <person name="Amann R."/>
            <person name="Jetten M.S.M."/>
            <person name="Mascher T."/>
            <person name="Medema M.H."/>
            <person name="Devos D.P."/>
            <person name="Kaster A.-K."/>
            <person name="Ovreas L."/>
            <person name="Rohde M."/>
            <person name="Galperin M.Y."/>
            <person name="Jogler C."/>
        </authorList>
    </citation>
    <scope>NUCLEOTIDE SEQUENCE [LARGE SCALE GENOMIC DNA]</scope>
    <source>
        <strain evidence="1 2">Q31b</strain>
    </source>
</reference>
<keyword evidence="2" id="KW-1185">Reference proteome</keyword>